<dbReference type="EMBL" id="ASPP01024859">
    <property type="protein sequence ID" value="ETO08611.1"/>
    <property type="molecule type" value="Genomic_DNA"/>
</dbReference>
<dbReference type="Gene3D" id="1.25.10.10">
    <property type="entry name" value="Leucine-rich Repeat Variant"/>
    <property type="match status" value="1"/>
</dbReference>
<evidence type="ECO:0008006" key="5">
    <source>
        <dbReference type="Google" id="ProtNLM"/>
    </source>
</evidence>
<dbReference type="AlphaFoldDB" id="X6M4N3"/>
<dbReference type="InterPro" id="IPR011989">
    <property type="entry name" value="ARM-like"/>
</dbReference>
<dbReference type="OrthoDB" id="10264446at2759"/>
<feature type="compositionally biased region" description="Polar residues" evidence="1">
    <location>
        <begin position="47"/>
        <end position="58"/>
    </location>
</feature>
<evidence type="ECO:0000256" key="2">
    <source>
        <dbReference type="SAM" id="SignalP"/>
    </source>
</evidence>
<feature type="non-terminal residue" evidence="3">
    <location>
        <position position="490"/>
    </location>
</feature>
<dbReference type="SUPFAM" id="SSF48371">
    <property type="entry name" value="ARM repeat"/>
    <property type="match status" value="1"/>
</dbReference>
<dbReference type="Proteomes" id="UP000023152">
    <property type="component" value="Unassembled WGS sequence"/>
</dbReference>
<name>X6M4N3_RETFI</name>
<proteinExistence type="predicted"/>
<dbReference type="GO" id="GO:0007165">
    <property type="term" value="P:signal transduction"/>
    <property type="evidence" value="ECO:0007669"/>
    <property type="project" value="InterPro"/>
</dbReference>
<reference evidence="3 4" key="1">
    <citation type="journal article" date="2013" name="Curr. Biol.">
        <title>The Genome of the Foraminiferan Reticulomyxa filosa.</title>
        <authorList>
            <person name="Glockner G."/>
            <person name="Hulsmann N."/>
            <person name="Schleicher M."/>
            <person name="Noegel A.A."/>
            <person name="Eichinger L."/>
            <person name="Gallinger C."/>
            <person name="Pawlowski J."/>
            <person name="Sierra R."/>
            <person name="Euteneuer U."/>
            <person name="Pillet L."/>
            <person name="Moustafa A."/>
            <person name="Platzer M."/>
            <person name="Groth M."/>
            <person name="Szafranski K."/>
            <person name="Schliwa M."/>
        </authorList>
    </citation>
    <scope>NUCLEOTIDE SEQUENCE [LARGE SCALE GENOMIC DNA]</scope>
</reference>
<organism evidence="3 4">
    <name type="scientific">Reticulomyxa filosa</name>
    <dbReference type="NCBI Taxonomy" id="46433"/>
    <lineage>
        <taxon>Eukaryota</taxon>
        <taxon>Sar</taxon>
        <taxon>Rhizaria</taxon>
        <taxon>Retaria</taxon>
        <taxon>Foraminifera</taxon>
        <taxon>Monothalamids</taxon>
        <taxon>Reticulomyxidae</taxon>
        <taxon>Reticulomyxa</taxon>
    </lineage>
</organism>
<dbReference type="GO" id="GO:0019888">
    <property type="term" value="F:protein phosphatase regulator activity"/>
    <property type="evidence" value="ECO:0007669"/>
    <property type="project" value="InterPro"/>
</dbReference>
<gene>
    <name evidence="3" type="ORF">RFI_28772</name>
</gene>
<feature type="signal peptide" evidence="2">
    <location>
        <begin position="1"/>
        <end position="19"/>
    </location>
</feature>
<dbReference type="Pfam" id="PF01603">
    <property type="entry name" value="B56"/>
    <property type="match status" value="1"/>
</dbReference>
<comment type="caution">
    <text evidence="3">The sequence shown here is derived from an EMBL/GenBank/DDBJ whole genome shotgun (WGS) entry which is preliminary data.</text>
</comment>
<dbReference type="PANTHER" id="PTHR10257:SF3">
    <property type="entry name" value="SERINE_THREONINE-PROTEIN PHOSPHATASE 2A 56 KDA REGULATORY SUBUNIT GAMMA ISOFORM"/>
    <property type="match status" value="1"/>
</dbReference>
<dbReference type="InterPro" id="IPR016024">
    <property type="entry name" value="ARM-type_fold"/>
</dbReference>
<evidence type="ECO:0000313" key="4">
    <source>
        <dbReference type="Proteomes" id="UP000023152"/>
    </source>
</evidence>
<dbReference type="FunFam" id="1.25.10.10:FF:000331">
    <property type="entry name" value="Phosphoprotein phosphatase, putative"/>
    <property type="match status" value="1"/>
</dbReference>
<keyword evidence="4" id="KW-1185">Reference proteome</keyword>
<sequence length="490" mass="56787">MCSPFLSLFLSRLIGEAESTNASGSAGAVTKDAGDKKSNKEKRSKQESTQVGDTSSQKPVQISDLLAPLQSIRDAPTPEKKRELFIKKLQLCSIIFDFRNDVSFVLFFLLTYICVDCSCLITQNKKKDKTQTRAREQKREILVELIDHLSTSRTWVSDESLKAIIHMINCNLFRPLPPSLYGEDGFDPEEDEPTHDPSWVHLQFVYEFLLRFIVSNNADAKLLKKYIDRKFLLSIIDLFQSEDARERDYLKTILHRIYGKFMTFRSFLRKAMNHVFFTVIYTQVKHNGLAELLEILGSIINGFATPLKEEHQQFLRNVLIPLHKAKNLNQFHAQLAYCVVQFIEKDPTLASSVITGLLRYWPITSCNKELLFLTELEEVLELTDQNQIYKLIVRLFCFTPLFQRVADCIGSNHFQIAERALFLWNNDTIATFMSDHRQMILPLLYPALYNNLEAHWNTTVHQLTQHIMQQFKDMDGPLFDKVEKQFLANK</sequence>
<dbReference type="PANTHER" id="PTHR10257">
    <property type="entry name" value="SERINE/THREONINE PROTEIN PHOSPHATASE 2A PP2A REGULATORY SUBUNIT B"/>
    <property type="match status" value="1"/>
</dbReference>
<evidence type="ECO:0000313" key="3">
    <source>
        <dbReference type="EMBL" id="ETO08611.1"/>
    </source>
</evidence>
<dbReference type="PIRSF" id="PIRSF028043">
    <property type="entry name" value="PP2A_B56"/>
    <property type="match status" value="1"/>
</dbReference>
<protein>
    <recommendedName>
        <fullName evidence="5">Serine/threonine protein phosphatase 2A regulatory subunit</fullName>
    </recommendedName>
</protein>
<dbReference type="GO" id="GO:0000159">
    <property type="term" value="C:protein phosphatase type 2A complex"/>
    <property type="evidence" value="ECO:0007669"/>
    <property type="project" value="InterPro"/>
</dbReference>
<dbReference type="OMA" id="LIYPEVI"/>
<keyword evidence="2" id="KW-0732">Signal</keyword>
<feature type="chain" id="PRO_5004975390" description="Serine/threonine protein phosphatase 2A regulatory subunit" evidence="2">
    <location>
        <begin position="20"/>
        <end position="490"/>
    </location>
</feature>
<dbReference type="InterPro" id="IPR002554">
    <property type="entry name" value="PP2A_B56"/>
</dbReference>
<accession>X6M4N3</accession>
<evidence type="ECO:0000256" key="1">
    <source>
        <dbReference type="SAM" id="MobiDB-lite"/>
    </source>
</evidence>
<feature type="region of interest" description="Disordered" evidence="1">
    <location>
        <begin position="20"/>
        <end position="58"/>
    </location>
</feature>